<gene>
    <name evidence="7" type="ORF">ACFPFM_16455</name>
</gene>
<dbReference type="EC" id="2.5.1.-" evidence="7"/>
<keyword evidence="3 6" id="KW-0808">Transferase</keyword>
<evidence type="ECO:0000313" key="8">
    <source>
        <dbReference type="Proteomes" id="UP001595833"/>
    </source>
</evidence>
<evidence type="ECO:0000256" key="2">
    <source>
        <dbReference type="ARBA" id="ARBA00006706"/>
    </source>
</evidence>
<dbReference type="SUPFAM" id="SSF48576">
    <property type="entry name" value="Terpenoid synthases"/>
    <property type="match status" value="1"/>
</dbReference>
<evidence type="ECO:0000313" key="7">
    <source>
        <dbReference type="EMBL" id="MFC5055351.1"/>
    </source>
</evidence>
<dbReference type="PANTHER" id="PTHR12001:SF69">
    <property type="entry name" value="ALL TRANS-POLYPRENYL-DIPHOSPHATE SYNTHASE PDSS1"/>
    <property type="match status" value="1"/>
</dbReference>
<evidence type="ECO:0000256" key="4">
    <source>
        <dbReference type="ARBA" id="ARBA00022723"/>
    </source>
</evidence>
<comment type="caution">
    <text evidence="7">The sequence shown here is derived from an EMBL/GenBank/DDBJ whole genome shotgun (WGS) entry which is preliminary data.</text>
</comment>
<dbReference type="GO" id="GO:0016740">
    <property type="term" value="F:transferase activity"/>
    <property type="evidence" value="ECO:0007669"/>
    <property type="project" value="UniProtKB-KW"/>
</dbReference>
<evidence type="ECO:0000256" key="6">
    <source>
        <dbReference type="RuleBase" id="RU004466"/>
    </source>
</evidence>
<keyword evidence="5" id="KW-0460">Magnesium</keyword>
<keyword evidence="8" id="KW-1185">Reference proteome</keyword>
<comment type="cofactor">
    <cofactor evidence="1">
        <name>Mg(2+)</name>
        <dbReference type="ChEBI" id="CHEBI:18420"/>
    </cofactor>
</comment>
<dbReference type="CDD" id="cd00685">
    <property type="entry name" value="Trans_IPPS_HT"/>
    <property type="match status" value="1"/>
</dbReference>
<dbReference type="Pfam" id="PF00348">
    <property type="entry name" value="polyprenyl_synt"/>
    <property type="match status" value="1"/>
</dbReference>
<proteinExistence type="inferred from homology"/>
<protein>
    <submittedName>
        <fullName evidence="7">Polyprenyl synthetase family protein</fullName>
        <ecNumber evidence="7">2.5.1.-</ecNumber>
    </submittedName>
</protein>
<dbReference type="RefSeq" id="WP_344040406.1">
    <property type="nucleotide sequence ID" value="NZ_BAAAKE010000022.1"/>
</dbReference>
<dbReference type="PROSITE" id="PS00723">
    <property type="entry name" value="POLYPRENYL_SYNTHASE_1"/>
    <property type="match status" value="1"/>
</dbReference>
<organism evidence="7 8">
    <name type="scientific">Saccharothrix xinjiangensis</name>
    <dbReference type="NCBI Taxonomy" id="204798"/>
    <lineage>
        <taxon>Bacteria</taxon>
        <taxon>Bacillati</taxon>
        <taxon>Actinomycetota</taxon>
        <taxon>Actinomycetes</taxon>
        <taxon>Pseudonocardiales</taxon>
        <taxon>Pseudonocardiaceae</taxon>
        <taxon>Saccharothrix</taxon>
    </lineage>
</organism>
<comment type="similarity">
    <text evidence="2 6">Belongs to the FPP/GGPP synthase family.</text>
</comment>
<accession>A0ABV9XYF2</accession>
<dbReference type="InterPro" id="IPR008949">
    <property type="entry name" value="Isoprenoid_synthase_dom_sf"/>
</dbReference>
<dbReference type="Gene3D" id="1.10.600.10">
    <property type="entry name" value="Farnesyl Diphosphate Synthase"/>
    <property type="match status" value="1"/>
</dbReference>
<dbReference type="SFLD" id="SFLDS00005">
    <property type="entry name" value="Isoprenoid_Synthase_Type_I"/>
    <property type="match status" value="1"/>
</dbReference>
<dbReference type="InterPro" id="IPR000092">
    <property type="entry name" value="Polyprenyl_synt"/>
</dbReference>
<evidence type="ECO:0000256" key="1">
    <source>
        <dbReference type="ARBA" id="ARBA00001946"/>
    </source>
</evidence>
<dbReference type="PANTHER" id="PTHR12001">
    <property type="entry name" value="GERANYLGERANYL PYROPHOSPHATE SYNTHASE"/>
    <property type="match status" value="1"/>
</dbReference>
<dbReference type="Proteomes" id="UP001595833">
    <property type="component" value="Unassembled WGS sequence"/>
</dbReference>
<name>A0ABV9XYF2_9PSEU</name>
<dbReference type="EMBL" id="JBHSJB010000012">
    <property type="protein sequence ID" value="MFC5055351.1"/>
    <property type="molecule type" value="Genomic_DNA"/>
</dbReference>
<keyword evidence="4" id="KW-0479">Metal-binding</keyword>
<evidence type="ECO:0000256" key="3">
    <source>
        <dbReference type="ARBA" id="ARBA00022679"/>
    </source>
</evidence>
<evidence type="ECO:0000256" key="5">
    <source>
        <dbReference type="ARBA" id="ARBA00022842"/>
    </source>
</evidence>
<dbReference type="PROSITE" id="PS00444">
    <property type="entry name" value="POLYPRENYL_SYNTHASE_2"/>
    <property type="match status" value="1"/>
</dbReference>
<reference evidence="8" key="1">
    <citation type="journal article" date="2019" name="Int. J. Syst. Evol. Microbiol.">
        <title>The Global Catalogue of Microorganisms (GCM) 10K type strain sequencing project: providing services to taxonomists for standard genome sequencing and annotation.</title>
        <authorList>
            <consortium name="The Broad Institute Genomics Platform"/>
            <consortium name="The Broad Institute Genome Sequencing Center for Infectious Disease"/>
            <person name="Wu L."/>
            <person name="Ma J."/>
        </authorList>
    </citation>
    <scope>NUCLEOTIDE SEQUENCE [LARGE SCALE GENOMIC DNA]</scope>
    <source>
        <strain evidence="8">KCTC 12848</strain>
    </source>
</reference>
<sequence>MTAAGEAPPVTALRPGPRTDPVAEAWRTLLPADLDRYHALLDEALAPQRDYLTDAERALYQGGKKLRPLLLALSAHLVHGPGELPDKVARGAVSLEMLHVATLIHDDVVDESAVRRGVPSVNSARGPGQAIIVGDMQFVQAVRGFVECIDTERDLGLVKSVLDVAYRICCGELDELRVDPSWSTEVLLERYWRTIDRKTAVLFALACESGVALVDGRTRDVRRIGYYGRRVGRAFQVMDDLFDLTQDESASGKPRGVDLARRRLSLPIVYAMEELGDGHRLSRFLRGGAPAPDDLTPLVDDVRATAGFARAYADARTQALDALEYLRPFPRNPYRDALERIALHVVDRGR</sequence>
<dbReference type="InterPro" id="IPR033749">
    <property type="entry name" value="Polyprenyl_synt_CS"/>
</dbReference>